<keyword evidence="4" id="KW-0812">Transmembrane</keyword>
<dbReference type="Gene3D" id="3.40.50.720">
    <property type="entry name" value="NAD(P)-binding Rossmann-like Domain"/>
    <property type="match status" value="1"/>
</dbReference>
<organism evidence="5 6">
    <name type="scientific">Clathrus columnatus</name>
    <dbReference type="NCBI Taxonomy" id="1419009"/>
    <lineage>
        <taxon>Eukaryota</taxon>
        <taxon>Fungi</taxon>
        <taxon>Dikarya</taxon>
        <taxon>Basidiomycota</taxon>
        <taxon>Agaricomycotina</taxon>
        <taxon>Agaricomycetes</taxon>
        <taxon>Phallomycetidae</taxon>
        <taxon>Phallales</taxon>
        <taxon>Clathraceae</taxon>
        <taxon>Clathrus</taxon>
    </lineage>
</organism>
<keyword evidence="3" id="KW-0560">Oxidoreductase</keyword>
<evidence type="ECO:0000256" key="3">
    <source>
        <dbReference type="ARBA" id="ARBA00023002"/>
    </source>
</evidence>
<dbReference type="PANTHER" id="PTHR43544">
    <property type="entry name" value="SHORT-CHAIN DEHYDROGENASE/REDUCTASE"/>
    <property type="match status" value="1"/>
</dbReference>
<gene>
    <name evidence="5" type="ORF">Clacol_008453</name>
</gene>
<proteinExistence type="inferred from homology"/>
<dbReference type="SUPFAM" id="SSF51735">
    <property type="entry name" value="NAD(P)-binding Rossmann-fold domains"/>
    <property type="match status" value="1"/>
</dbReference>
<keyword evidence="2" id="KW-0521">NADP</keyword>
<evidence type="ECO:0000256" key="1">
    <source>
        <dbReference type="ARBA" id="ARBA00006484"/>
    </source>
</evidence>
<sequence>MGSIFSAIGRGINAIISAIAGVIETIVSAITSVIVTIFRVIEDILCCRCCGSRRRSGGRRGRTYDFHFENLFAGNMPIWLVTGSSRGIGLEFVRQIAQNGDEVIAAARNPENSEALQILSKSFPHISLIKMDIDDPESIKTAAQEVEKILQGRGLDYLINNAAKGGNDKPSEIDPERFFSFMRSNCLGPTLVWQALIPALERSTRPEGPVVVNMTTGLASFGLDIGVKNACYSTSKTALNMMTYKKSKEKPNMIIFIMDPGWVKTDMGGEGAMLEIPFSVSEQYKQAVNATSKDSGTFKRYDGAILPW</sequence>
<dbReference type="EMBL" id="BPWL01000009">
    <property type="protein sequence ID" value="GJJ14191.1"/>
    <property type="molecule type" value="Genomic_DNA"/>
</dbReference>
<dbReference type="CDD" id="cd05325">
    <property type="entry name" value="carb_red_sniffer_like_SDR_c"/>
    <property type="match status" value="1"/>
</dbReference>
<dbReference type="AlphaFoldDB" id="A0AAV5AHR7"/>
<dbReference type="GO" id="GO:0016491">
    <property type="term" value="F:oxidoreductase activity"/>
    <property type="evidence" value="ECO:0007669"/>
    <property type="project" value="UniProtKB-KW"/>
</dbReference>
<comment type="caution">
    <text evidence="5">The sequence shown here is derived from an EMBL/GenBank/DDBJ whole genome shotgun (WGS) entry which is preliminary data.</text>
</comment>
<evidence type="ECO:0000313" key="5">
    <source>
        <dbReference type="EMBL" id="GJJ14191.1"/>
    </source>
</evidence>
<name>A0AAV5AHR7_9AGAM</name>
<dbReference type="Proteomes" id="UP001050691">
    <property type="component" value="Unassembled WGS sequence"/>
</dbReference>
<dbReference type="GO" id="GO:0005737">
    <property type="term" value="C:cytoplasm"/>
    <property type="evidence" value="ECO:0007669"/>
    <property type="project" value="TreeGrafter"/>
</dbReference>
<reference evidence="5" key="1">
    <citation type="submission" date="2021-10" db="EMBL/GenBank/DDBJ databases">
        <title>De novo Genome Assembly of Clathrus columnatus (Basidiomycota, Fungi) Using Illumina and Nanopore Sequence Data.</title>
        <authorList>
            <person name="Ogiso-Tanaka E."/>
            <person name="Itagaki H."/>
            <person name="Hosoya T."/>
            <person name="Hosaka K."/>
        </authorList>
    </citation>
    <scope>NUCLEOTIDE SEQUENCE</scope>
    <source>
        <strain evidence="5">MO-923</strain>
    </source>
</reference>
<keyword evidence="4" id="KW-0472">Membrane</keyword>
<accession>A0AAV5AHR7</accession>
<comment type="similarity">
    <text evidence="1">Belongs to the short-chain dehydrogenases/reductases (SDR) family.</text>
</comment>
<dbReference type="InterPro" id="IPR002347">
    <property type="entry name" value="SDR_fam"/>
</dbReference>
<feature type="transmembrane region" description="Helical" evidence="4">
    <location>
        <begin position="12"/>
        <end position="38"/>
    </location>
</feature>
<dbReference type="PRINTS" id="PR00081">
    <property type="entry name" value="GDHRDH"/>
</dbReference>
<dbReference type="PANTHER" id="PTHR43544:SF7">
    <property type="entry name" value="NADB-LER2"/>
    <property type="match status" value="1"/>
</dbReference>
<evidence type="ECO:0000256" key="2">
    <source>
        <dbReference type="ARBA" id="ARBA00022857"/>
    </source>
</evidence>
<evidence type="ECO:0008006" key="7">
    <source>
        <dbReference type="Google" id="ProtNLM"/>
    </source>
</evidence>
<dbReference type="InterPro" id="IPR036291">
    <property type="entry name" value="NAD(P)-bd_dom_sf"/>
</dbReference>
<keyword evidence="6" id="KW-1185">Reference proteome</keyword>
<keyword evidence="4" id="KW-1133">Transmembrane helix</keyword>
<evidence type="ECO:0000256" key="4">
    <source>
        <dbReference type="SAM" id="Phobius"/>
    </source>
</evidence>
<evidence type="ECO:0000313" key="6">
    <source>
        <dbReference type="Proteomes" id="UP001050691"/>
    </source>
</evidence>
<dbReference type="Pfam" id="PF00106">
    <property type="entry name" value="adh_short"/>
    <property type="match status" value="1"/>
</dbReference>
<dbReference type="InterPro" id="IPR051468">
    <property type="entry name" value="Fungal_SecMetab_SDRs"/>
</dbReference>
<protein>
    <recommendedName>
        <fullName evidence="7">NAD(P)-binding protein</fullName>
    </recommendedName>
</protein>